<evidence type="ECO:0008006" key="4">
    <source>
        <dbReference type="Google" id="ProtNLM"/>
    </source>
</evidence>
<feature type="transmembrane region" description="Helical" evidence="1">
    <location>
        <begin position="132"/>
        <end position="153"/>
    </location>
</feature>
<feature type="transmembrane region" description="Helical" evidence="1">
    <location>
        <begin position="214"/>
        <end position="237"/>
    </location>
</feature>
<keyword evidence="3" id="KW-1185">Reference proteome</keyword>
<dbReference type="KEGG" id="maur:BOH66_15115"/>
<organism evidence="2 3">
    <name type="scientific">Microbacterium aurum</name>
    <dbReference type="NCBI Taxonomy" id="36805"/>
    <lineage>
        <taxon>Bacteria</taxon>
        <taxon>Bacillati</taxon>
        <taxon>Actinomycetota</taxon>
        <taxon>Actinomycetes</taxon>
        <taxon>Micrococcales</taxon>
        <taxon>Microbacteriaceae</taxon>
        <taxon>Microbacterium</taxon>
    </lineage>
</organism>
<reference evidence="2 3" key="1">
    <citation type="submission" date="2016-12" db="EMBL/GenBank/DDBJ databases">
        <title>Complete genome sequence of Microbacterium aurum KACC 15219.</title>
        <authorList>
            <person name="Jung Y."/>
            <person name="Shin J.-H."/>
            <person name="Lee Y.-J."/>
            <person name="Yi H."/>
            <person name="Bahn Y.-S."/>
            <person name="Kim J.F."/>
            <person name="Lee D.-W."/>
        </authorList>
    </citation>
    <scope>NUCLEOTIDE SEQUENCE [LARGE SCALE GENOMIC DNA]</scope>
    <source>
        <strain evidence="2 3">KACC 15219</strain>
    </source>
</reference>
<sequence length="258" mass="26725">MEDVVSIGTQNLGEGLLWIGVFVAVVAVLCAVTVWIARRRGSTTVALDAASSVAQGWLFLMALGLGLTIWQWFTQTEISVSGMPVALANWPGIGTPGCDDPGGDTPVLLCATADSVDATVAHLTLGTRVVMALGQLLGVLLMALPAVLIVVLVGQARKGSPFSRVAARSFAWAAVGILVLGTVTDLVVGIGRALAAFEVLPAPEEGGKLTTQGIFYLTVPLWPAAVALALAALAVVFRYGSALQHQTEALQRETEGLV</sequence>
<protein>
    <recommendedName>
        <fullName evidence="4">DUF2975 domain-containing protein</fullName>
    </recommendedName>
</protein>
<evidence type="ECO:0000313" key="2">
    <source>
        <dbReference type="EMBL" id="APZ35426.1"/>
    </source>
</evidence>
<feature type="transmembrane region" description="Helical" evidence="1">
    <location>
        <begin position="15"/>
        <end position="37"/>
    </location>
</feature>
<feature type="transmembrane region" description="Helical" evidence="1">
    <location>
        <begin position="165"/>
        <end position="194"/>
    </location>
</feature>
<accession>A0A1P8UBF2</accession>
<gene>
    <name evidence="2" type="ORF">BOH66_15115</name>
</gene>
<feature type="transmembrane region" description="Helical" evidence="1">
    <location>
        <begin position="49"/>
        <end position="73"/>
    </location>
</feature>
<name>A0A1P8UBF2_9MICO</name>
<evidence type="ECO:0000313" key="3">
    <source>
        <dbReference type="Proteomes" id="UP000187185"/>
    </source>
</evidence>
<keyword evidence="1" id="KW-0472">Membrane</keyword>
<dbReference type="AlphaFoldDB" id="A0A1P8UBF2"/>
<proteinExistence type="predicted"/>
<dbReference type="Proteomes" id="UP000187185">
    <property type="component" value="Chromosome"/>
</dbReference>
<keyword evidence="1" id="KW-0812">Transmembrane</keyword>
<evidence type="ECO:0000256" key="1">
    <source>
        <dbReference type="SAM" id="Phobius"/>
    </source>
</evidence>
<keyword evidence="1" id="KW-1133">Transmembrane helix</keyword>
<dbReference type="STRING" id="36805.BOH66_15115"/>
<dbReference type="EMBL" id="CP018762">
    <property type="protein sequence ID" value="APZ35426.1"/>
    <property type="molecule type" value="Genomic_DNA"/>
</dbReference>